<dbReference type="EMBL" id="JBHLUE010000011">
    <property type="protein sequence ID" value="MFC0565572.1"/>
    <property type="molecule type" value="Genomic_DNA"/>
</dbReference>
<feature type="compositionally biased region" description="Low complexity" evidence="1">
    <location>
        <begin position="288"/>
        <end position="300"/>
    </location>
</feature>
<dbReference type="Gene3D" id="2.60.120.620">
    <property type="entry name" value="q2cbj1_9rhob like domain"/>
    <property type="match status" value="1"/>
</dbReference>
<reference evidence="2 3" key="1">
    <citation type="submission" date="2024-09" db="EMBL/GenBank/DDBJ databases">
        <authorList>
            <person name="Sun Q."/>
            <person name="Mori K."/>
        </authorList>
    </citation>
    <scope>NUCLEOTIDE SEQUENCE [LARGE SCALE GENOMIC DNA]</scope>
    <source>
        <strain evidence="2 3">TBRC 2205</strain>
    </source>
</reference>
<proteinExistence type="predicted"/>
<feature type="region of interest" description="Disordered" evidence="1">
    <location>
        <begin position="288"/>
        <end position="318"/>
    </location>
</feature>
<dbReference type="SUPFAM" id="SSF51197">
    <property type="entry name" value="Clavaminate synthase-like"/>
    <property type="match status" value="1"/>
</dbReference>
<protein>
    <recommendedName>
        <fullName evidence="4">Phytanoyl-CoA dioxygenase</fullName>
    </recommendedName>
</protein>
<organism evidence="2 3">
    <name type="scientific">Plantactinospora siamensis</name>
    <dbReference type="NCBI Taxonomy" id="555372"/>
    <lineage>
        <taxon>Bacteria</taxon>
        <taxon>Bacillati</taxon>
        <taxon>Actinomycetota</taxon>
        <taxon>Actinomycetes</taxon>
        <taxon>Micromonosporales</taxon>
        <taxon>Micromonosporaceae</taxon>
        <taxon>Plantactinospora</taxon>
    </lineage>
</organism>
<evidence type="ECO:0000313" key="3">
    <source>
        <dbReference type="Proteomes" id="UP001589894"/>
    </source>
</evidence>
<gene>
    <name evidence="2" type="ORF">ACFFHU_15695</name>
</gene>
<keyword evidence="3" id="KW-1185">Reference proteome</keyword>
<accession>A0ABV6NXS3</accession>
<dbReference type="RefSeq" id="WP_377339473.1">
    <property type="nucleotide sequence ID" value="NZ_JBHLUE010000011.1"/>
</dbReference>
<evidence type="ECO:0008006" key="4">
    <source>
        <dbReference type="Google" id="ProtNLM"/>
    </source>
</evidence>
<name>A0ABV6NXS3_9ACTN</name>
<evidence type="ECO:0000256" key="1">
    <source>
        <dbReference type="SAM" id="MobiDB-lite"/>
    </source>
</evidence>
<comment type="caution">
    <text evidence="2">The sequence shown here is derived from an EMBL/GenBank/DDBJ whole genome shotgun (WGS) entry which is preliminary data.</text>
</comment>
<sequence>MTVLYFDPSLTDDERRARLFAGDLMVHRPTAHSMALVAFAREMVERAFAPHPPPIAQRHLAPREYVDILAGLKPSFINHPRSVELVRGILADLGADPAETYFDVPRLRSMTSDYLNAGLTLQFSPHRDTWFSAPMCQLNHWLPVYEVVEENVMAFHPPYFGTPAPNSSREYDYAEWVAHGRTAAARQVETETRPQPRLTEEIPLQPDLRVITPPGGVLVFSGAQLHTTVPNTSGRTRFSIDFRVVNRRDVEAGVGARNVDSACTGTTLGDFRRVCDLEPMPPELVAAASAAAGPSAVSAPPAAPAPRARHPRPSGARS</sequence>
<dbReference type="Proteomes" id="UP001589894">
    <property type="component" value="Unassembled WGS sequence"/>
</dbReference>
<evidence type="ECO:0000313" key="2">
    <source>
        <dbReference type="EMBL" id="MFC0565572.1"/>
    </source>
</evidence>